<dbReference type="RefSeq" id="WP_005960418.1">
    <property type="nucleotide sequence ID" value="NZ_ALKK01000011.1"/>
</dbReference>
<dbReference type="EMBL" id="ALKK01000011">
    <property type="protein sequence ID" value="EJU18806.1"/>
    <property type="molecule type" value="Genomic_DNA"/>
</dbReference>
<protein>
    <submittedName>
        <fullName evidence="1">Uncharacterized protein</fullName>
    </submittedName>
</protein>
<gene>
    <name evidence="1" type="ORF">HMPREF1127_1060</name>
</gene>
<dbReference type="AlphaFoldDB" id="A0AAN3VX75"/>
<proteinExistence type="predicted"/>
<evidence type="ECO:0000313" key="1">
    <source>
        <dbReference type="EMBL" id="EJU18806.1"/>
    </source>
</evidence>
<comment type="caution">
    <text evidence="1">The sequence shown here is derived from an EMBL/GenBank/DDBJ whole genome shotgun (WGS) entry which is preliminary data.</text>
</comment>
<dbReference type="GeneID" id="75075250"/>
<accession>A0AAN3VX75</accession>
<name>A0AAN3VX75_9FUSO</name>
<sequence length="79" mass="9363">MVGYNLKEETIDKVIYEYFPEKRGEAGILLYIKNTKELLIEKEAPEDKFRRYAFHARKSILNDIEENGKFPKTGMAAWY</sequence>
<evidence type="ECO:0000313" key="2">
    <source>
        <dbReference type="Proteomes" id="UP000003120"/>
    </source>
</evidence>
<reference evidence="1 2" key="1">
    <citation type="submission" date="2012-07" db="EMBL/GenBank/DDBJ databases">
        <authorList>
            <person name="Durkin A.S."/>
            <person name="McCorrison J."/>
            <person name="Torralba M."/>
            <person name="Gillis M."/>
            <person name="Methe B."/>
            <person name="Sutton G."/>
            <person name="Nelson K.E."/>
        </authorList>
    </citation>
    <scope>NUCLEOTIDE SEQUENCE [LARGE SCALE GENOMIC DNA]</scope>
    <source>
        <strain evidence="1 2">Fnf 1007</strain>
    </source>
</reference>
<organism evidence="1 2">
    <name type="scientific">Fusobacterium necrophorum subsp. funduliforme Fnf 1007</name>
    <dbReference type="NCBI Taxonomy" id="1161424"/>
    <lineage>
        <taxon>Bacteria</taxon>
        <taxon>Fusobacteriati</taxon>
        <taxon>Fusobacteriota</taxon>
        <taxon>Fusobacteriia</taxon>
        <taxon>Fusobacteriales</taxon>
        <taxon>Fusobacteriaceae</taxon>
        <taxon>Fusobacterium</taxon>
    </lineage>
</organism>
<dbReference type="Proteomes" id="UP000003120">
    <property type="component" value="Unassembled WGS sequence"/>
</dbReference>